<feature type="compositionally biased region" description="Basic and acidic residues" evidence="1">
    <location>
        <begin position="252"/>
        <end position="263"/>
    </location>
</feature>
<dbReference type="EMBL" id="CP092624">
    <property type="protein sequence ID" value="UMM36886.1"/>
    <property type="molecule type" value="Genomic_DNA"/>
</dbReference>
<organism evidence="2 3">
    <name type="scientific">Caenorhabditis briggsae</name>
    <dbReference type="NCBI Taxonomy" id="6238"/>
    <lineage>
        <taxon>Eukaryota</taxon>
        <taxon>Metazoa</taxon>
        <taxon>Ecdysozoa</taxon>
        <taxon>Nematoda</taxon>
        <taxon>Chromadorea</taxon>
        <taxon>Rhabditida</taxon>
        <taxon>Rhabditina</taxon>
        <taxon>Rhabditomorpha</taxon>
        <taxon>Rhabditoidea</taxon>
        <taxon>Rhabditidae</taxon>
        <taxon>Peloderinae</taxon>
        <taxon>Caenorhabditis</taxon>
    </lineage>
</organism>
<feature type="compositionally biased region" description="Basic residues" evidence="1">
    <location>
        <begin position="1119"/>
        <end position="1138"/>
    </location>
</feature>
<feature type="compositionally biased region" description="Basic residues" evidence="1">
    <location>
        <begin position="656"/>
        <end position="665"/>
    </location>
</feature>
<feature type="compositionally biased region" description="Acidic residues" evidence="1">
    <location>
        <begin position="386"/>
        <end position="395"/>
    </location>
</feature>
<feature type="region of interest" description="Disordered" evidence="1">
    <location>
        <begin position="615"/>
        <end position="676"/>
    </location>
</feature>
<sequence>MTKVFTVSEYRRRAKRLFGFVPRGLPNFIITPQLHLTTNQNVDIPSKRCPTICSSSRTNSTRCNHGPVELATQQKEPSQVEPPRAVTPVEPSVSPADASESPVESGESPGSRERSRTPSEASDADPVEYAPTSKNNSPMKIVDKSMERLSTKEHNHDLSKYQVSDVSFDKFSKWKQSEKKCRSRKRKVKEAKQPVLETTEEVVQELCQTVKDLDTDRNEQNKPKNQNIFSFDQDLHIEMDDPEDEEIEQEEGERQQAETHREPDEMDQEEESDDEAVERMVNKCSWIQKMSLQAEEERWKSMPDPELAEGSSSQEPEPIKETEASYDPDDPFSVGYPGTIQASEIPGLAEFIDKVNKDPPPIKPPVEEKEEDDDDVPWWRKGSDGTDSDESDSEGSIDFKSPPPRFREAETCMDPWNHYPPKESDFHNYVYVPPEGSLNIGRRLRKDVPKYGLYDYEANKAYYDSKDPCINRPEGLTDELYRDLWFSYCGYKSIKPDPNKDHTPDYFVPAKKDHDTIYDKMSKGIKLNRRERNIHARWVMAEPRRIPGWNYPKFDPEELERKIQAWEERRHYATDDEEREDPIDYSTVTIKYCYDGEECSEEVFNEKERLLKEKLERIRNGTQPEPERVQIKMREKQEADRKSLEKKKKAEEKKAAAKKRGRKPKTRSDAVDPEDEPVEIIRPMELTTANLAAFLGKDLEKMKQNEAKRQKVIDLEKPIVVVDLEPEPAVVTLDDEMPDELIISPDELCVVGEVIAPSDEIEILENVPTPMEPELTEMDVPPAVAFEEIQHEEEEYHIDSEEMFHVEQPTLEETEDGVPAIPIENPTEQLEDFNESILKSPESEQSVSPAPVREISPDTEMHLLGTQALIHDEEFAAPTVGRPAPDILKELDTDFDIPVETETVQEPVSFSSASEFEKSPSPSTLLDAIESTDYAVSPELELASSPLNILEKSPSLSALLDEDLLNEKPQAGILAKEYTVDELLGEYGELNEVVDTVTADIEHELLDDLLEEPADDTPKQAEEPMEPEVAAFETIENVAEPAKMAPEKIGRPIDMPMQVEEPIPEFAEPQISAPETIAPPVSEDDPVEESTGDRPTVDPIEPVIDTPETIEPVAEPAKKAPKKCGRPKKRVPPKRVFKKPAVEVAAEAAPEAEDEEEKEEITVRTTRSRADGSKAAIPAEPEKKKRKRRGDSPPPQPSQAIRAKRLYLSKNNPVPIIRAKVPEEESTPATPIRQTGVLGKEKPTEEEETDMIKQLPAALQHLMQDEDIENQDEDYDGGEAIKSELVDECWVAPAPVKPGYRKSRKRQRAEQTQRVIEGIKREVTVDPEVEVTKTLIREVKTEVDTDILVLQATYNISDSLAELEPEMAPVKFIDPNGEKNPTHKYLVTKKLWEGANQVFLSDPKKFSQLVMLLNSDVQKKGRVFNFSVLVEDRTSEFEPALIDYLSKSPRTMTAEQQSCLNYMQFSKTFRSKASIRLNDCRVTAVTLHPLLEKISEIKKEIMNNTPSGLIGEGERDTLVATEALLSGQFIESCMKMASLSQVAWATEAHLKRRLEMVMDGWTMFLRNGGFFRVLLALQRGDVKPIRDEFRTYCIEYLADIEKNYEIAKKFFAMNDEGAMEALREETKLTVEDIEALDTDICVESSESHTFKCSTCFCQGQNIHFSSKQLLNQHEKIHSSETEECGKCYEDLSSSDMAFHRILHHDSMRVEDVY</sequence>
<feature type="compositionally biased region" description="Acidic residues" evidence="1">
    <location>
        <begin position="264"/>
        <end position="276"/>
    </location>
</feature>
<name>A0AAE9F2K6_CAEBR</name>
<feature type="compositionally biased region" description="Basic and acidic residues" evidence="1">
    <location>
        <begin position="615"/>
        <end position="655"/>
    </location>
</feature>
<accession>A0AAE9F2K6</accession>
<keyword evidence="3" id="KW-1185">Reference proteome</keyword>
<evidence type="ECO:0000256" key="1">
    <source>
        <dbReference type="SAM" id="MobiDB-lite"/>
    </source>
</evidence>
<feature type="region of interest" description="Disordered" evidence="1">
    <location>
        <begin position="71"/>
        <end position="146"/>
    </location>
</feature>
<feature type="region of interest" description="Disordered" evidence="1">
    <location>
        <begin position="178"/>
        <end position="199"/>
    </location>
</feature>
<evidence type="ECO:0000313" key="3">
    <source>
        <dbReference type="Proteomes" id="UP000829354"/>
    </source>
</evidence>
<feature type="compositionally biased region" description="Basic and acidic residues" evidence="1">
    <location>
        <begin position="211"/>
        <end position="222"/>
    </location>
</feature>
<feature type="region of interest" description="Disordered" evidence="1">
    <location>
        <begin position="1072"/>
        <end position="1209"/>
    </location>
</feature>
<dbReference type="Proteomes" id="UP000829354">
    <property type="component" value="Chromosome V"/>
</dbReference>
<gene>
    <name evidence="2" type="ORF">L5515_008850</name>
</gene>
<feature type="compositionally biased region" description="Low complexity" evidence="1">
    <location>
        <begin position="99"/>
        <end position="109"/>
    </location>
</feature>
<reference evidence="2 3" key="1">
    <citation type="submission" date="2022-04" db="EMBL/GenBank/DDBJ databases">
        <title>Chromosome-level reference genomes for two strains of Caenorhabditis briggsae: an improved platform for comparative genomics.</title>
        <authorList>
            <person name="Stevens L."/>
            <person name="Andersen E."/>
        </authorList>
    </citation>
    <scope>NUCLEOTIDE SEQUENCE [LARGE SCALE GENOMIC DNA]</scope>
    <source>
        <strain evidence="2">VX34</strain>
        <tissue evidence="2">Whole-organism</tissue>
    </source>
</reference>
<protein>
    <submittedName>
        <fullName evidence="2">Uncharacterized protein</fullName>
    </submittedName>
</protein>
<feature type="region of interest" description="Disordered" evidence="1">
    <location>
        <begin position="211"/>
        <end position="406"/>
    </location>
</feature>
<evidence type="ECO:0000313" key="2">
    <source>
        <dbReference type="EMBL" id="UMM36886.1"/>
    </source>
</evidence>
<feature type="compositionally biased region" description="Acidic residues" evidence="1">
    <location>
        <begin position="240"/>
        <end position="251"/>
    </location>
</feature>
<feature type="compositionally biased region" description="Acidic residues" evidence="1">
    <location>
        <begin position="1150"/>
        <end position="1159"/>
    </location>
</feature>
<proteinExistence type="predicted"/>